<dbReference type="Pfam" id="PF00144">
    <property type="entry name" value="Beta-lactamase"/>
    <property type="match status" value="1"/>
</dbReference>
<organism evidence="2 3">
    <name type="scientific">Pholiota conissans</name>
    <dbReference type="NCBI Taxonomy" id="109636"/>
    <lineage>
        <taxon>Eukaryota</taxon>
        <taxon>Fungi</taxon>
        <taxon>Dikarya</taxon>
        <taxon>Basidiomycota</taxon>
        <taxon>Agaricomycotina</taxon>
        <taxon>Agaricomycetes</taxon>
        <taxon>Agaricomycetidae</taxon>
        <taxon>Agaricales</taxon>
        <taxon>Agaricineae</taxon>
        <taxon>Strophariaceae</taxon>
        <taxon>Pholiota</taxon>
    </lineage>
</organism>
<evidence type="ECO:0000259" key="1">
    <source>
        <dbReference type="Pfam" id="PF00144"/>
    </source>
</evidence>
<dbReference type="SUPFAM" id="SSF56601">
    <property type="entry name" value="beta-lactamase/transpeptidase-like"/>
    <property type="match status" value="1"/>
</dbReference>
<dbReference type="PANTHER" id="PTHR43283">
    <property type="entry name" value="BETA-LACTAMASE-RELATED"/>
    <property type="match status" value="1"/>
</dbReference>
<name>A0A9P6D4Q2_9AGAR</name>
<dbReference type="AlphaFoldDB" id="A0A9P6D4Q2"/>
<dbReference type="PANTHER" id="PTHR43283:SF3">
    <property type="entry name" value="BETA-LACTAMASE FAMILY PROTEIN (AFU_ORTHOLOGUE AFUA_5G07500)"/>
    <property type="match status" value="1"/>
</dbReference>
<dbReference type="OrthoDB" id="428260at2759"/>
<keyword evidence="3" id="KW-1185">Reference proteome</keyword>
<dbReference type="InterPro" id="IPR050789">
    <property type="entry name" value="Diverse_Enzym_Activities"/>
</dbReference>
<reference evidence="2" key="1">
    <citation type="submission" date="2020-11" db="EMBL/GenBank/DDBJ databases">
        <authorList>
            <consortium name="DOE Joint Genome Institute"/>
            <person name="Ahrendt S."/>
            <person name="Riley R."/>
            <person name="Andreopoulos W."/>
            <person name="Labutti K."/>
            <person name="Pangilinan J."/>
            <person name="Ruiz-Duenas F.J."/>
            <person name="Barrasa J.M."/>
            <person name="Sanchez-Garcia M."/>
            <person name="Camarero S."/>
            <person name="Miyauchi S."/>
            <person name="Serrano A."/>
            <person name="Linde D."/>
            <person name="Babiker R."/>
            <person name="Drula E."/>
            <person name="Ayuso-Fernandez I."/>
            <person name="Pacheco R."/>
            <person name="Padilla G."/>
            <person name="Ferreira P."/>
            <person name="Barriuso J."/>
            <person name="Kellner H."/>
            <person name="Castanera R."/>
            <person name="Alfaro M."/>
            <person name="Ramirez L."/>
            <person name="Pisabarro A.G."/>
            <person name="Kuo A."/>
            <person name="Tritt A."/>
            <person name="Lipzen A."/>
            <person name="He G."/>
            <person name="Yan M."/>
            <person name="Ng V."/>
            <person name="Cullen D."/>
            <person name="Martin F."/>
            <person name="Rosso M.-N."/>
            <person name="Henrissat B."/>
            <person name="Hibbett D."/>
            <person name="Martinez A.T."/>
            <person name="Grigoriev I.V."/>
        </authorList>
    </citation>
    <scope>NUCLEOTIDE SEQUENCE</scope>
    <source>
        <strain evidence="2">CIRM-BRFM 674</strain>
    </source>
</reference>
<dbReference type="InterPro" id="IPR001466">
    <property type="entry name" value="Beta-lactam-related"/>
</dbReference>
<evidence type="ECO:0000313" key="3">
    <source>
        <dbReference type="Proteomes" id="UP000807469"/>
    </source>
</evidence>
<protein>
    <submittedName>
        <fullName evidence="2">Beta-lactamase/transpeptidase-like protein</fullName>
    </submittedName>
</protein>
<dbReference type="Proteomes" id="UP000807469">
    <property type="component" value="Unassembled WGS sequence"/>
</dbReference>
<proteinExistence type="predicted"/>
<evidence type="ECO:0000313" key="2">
    <source>
        <dbReference type="EMBL" id="KAF9483310.1"/>
    </source>
</evidence>
<gene>
    <name evidence="2" type="ORF">BDN70DRAFT_918516</name>
</gene>
<dbReference type="EMBL" id="MU155155">
    <property type="protein sequence ID" value="KAF9483310.1"/>
    <property type="molecule type" value="Genomic_DNA"/>
</dbReference>
<dbReference type="Gene3D" id="3.40.710.10">
    <property type="entry name" value="DD-peptidase/beta-lactamase superfamily"/>
    <property type="match status" value="1"/>
</dbReference>
<comment type="caution">
    <text evidence="2">The sequence shown here is derived from an EMBL/GenBank/DDBJ whole genome shotgun (WGS) entry which is preliminary data.</text>
</comment>
<feature type="domain" description="Beta-lactamase-related" evidence="1">
    <location>
        <begin position="13"/>
        <end position="384"/>
    </location>
</feature>
<sequence>MVTLTARGKQALDDVVATLAMGQTIPGFALGATTSKEEIYFNFGGNKIIDNQSSDAVGPDTVFWICSMTKLVAHIAALQLIDQGKLKEETPVSEFFPQFSNPIILDDVTSPNPSFKPATKVMRVEHLLNFSSGLFYLWTQDIGVSVPAPYAGAHDMKDPHSEFLSILQGNFPGIPLQFEPGTNFAYGYGADILGFIVEKITGITLDQYLQDNVFEPLEMHASFYLSPGLKEKLLPLTLRTQDGKMHLWNEQPGTRIIEQDPSKVSRLMGGIGLYVSLRDYLKLLQHILQILDGTATAPILKCETAEALFIGAQNEDGVKSLGLVTGFAFPGHNCQWSTALAVTMEDWPNRRKKGTGFWAGWAGTHFFIDPTTGIAAVYGTQIMSYIGGNNDIETLKGLTAFEETLYTGLDTGN</sequence>
<accession>A0A9P6D4Q2</accession>
<dbReference type="InterPro" id="IPR012338">
    <property type="entry name" value="Beta-lactam/transpept-like"/>
</dbReference>